<dbReference type="RefSeq" id="WP_003610977.1">
    <property type="nucleotide sequence ID" value="NZ_ADVE02000001.1"/>
</dbReference>
<feature type="transmembrane region" description="Helical" evidence="1">
    <location>
        <begin position="42"/>
        <end position="59"/>
    </location>
</feature>
<organism evidence="2 3">
    <name type="scientific">Methylosinus trichosporium (strain ATCC 35070 / NCIMB 11131 / UNIQEM 75 / OB3b)</name>
    <dbReference type="NCBI Taxonomy" id="595536"/>
    <lineage>
        <taxon>Bacteria</taxon>
        <taxon>Pseudomonadati</taxon>
        <taxon>Pseudomonadota</taxon>
        <taxon>Alphaproteobacteria</taxon>
        <taxon>Hyphomicrobiales</taxon>
        <taxon>Methylocystaceae</taxon>
        <taxon>Methylosinus</taxon>
    </lineage>
</organism>
<reference evidence="3" key="1">
    <citation type="submission" date="2017-10" db="EMBL/GenBank/DDBJ databases">
        <title>Completed PacBio SMRT sequence of Methylosinus trichosporium OB3b reveals presence of a third large plasmid.</title>
        <authorList>
            <person name="Charles T.C."/>
            <person name="Lynch M.D.J."/>
            <person name="Heil J.R."/>
            <person name="Cheng J."/>
        </authorList>
    </citation>
    <scope>NUCLEOTIDE SEQUENCE [LARGE SCALE GENOMIC DNA]</scope>
    <source>
        <strain evidence="3">OB3b</strain>
    </source>
</reference>
<evidence type="ECO:0000313" key="2">
    <source>
        <dbReference type="EMBL" id="ATQ66999.1"/>
    </source>
</evidence>
<name>A0A2D2CWG6_METT3</name>
<dbReference type="AlphaFoldDB" id="A0A2D2CWG6"/>
<sequence>MNEDIAAFVAPLTLLLGGGLLALGALSFIGVDYFDSKLKSRVAFAIGLAFMVATELIFVTSSSSGRYFAGLKTDVTDCELDVETKLPDERTKNHSPVLHDAMVACMERLGYEWNADHNHCKEAKIATNSFCYLPTRPMARAIVRFQTSFE</sequence>
<proteinExistence type="predicted"/>
<evidence type="ECO:0000313" key="3">
    <source>
        <dbReference type="Proteomes" id="UP000230709"/>
    </source>
</evidence>
<accession>A0A2D2CWG6</accession>
<dbReference type="Proteomes" id="UP000230709">
    <property type="component" value="Chromosome"/>
</dbReference>
<protein>
    <submittedName>
        <fullName evidence="2">Uncharacterized protein</fullName>
    </submittedName>
</protein>
<feature type="transmembrane region" description="Helical" evidence="1">
    <location>
        <begin position="6"/>
        <end position="30"/>
    </location>
</feature>
<keyword evidence="1" id="KW-0472">Membrane</keyword>
<dbReference type="STRING" id="595536.GCA_000178815_04521"/>
<dbReference type="KEGG" id="mtw:CQW49_03200"/>
<evidence type="ECO:0000256" key="1">
    <source>
        <dbReference type="SAM" id="Phobius"/>
    </source>
</evidence>
<gene>
    <name evidence="2" type="ORF">CQW49_03200</name>
</gene>
<dbReference type="EMBL" id="CP023737">
    <property type="protein sequence ID" value="ATQ66999.1"/>
    <property type="molecule type" value="Genomic_DNA"/>
</dbReference>
<keyword evidence="1" id="KW-1133">Transmembrane helix</keyword>
<keyword evidence="3" id="KW-1185">Reference proteome</keyword>
<keyword evidence="1" id="KW-0812">Transmembrane</keyword>